<reference evidence="1 2" key="1">
    <citation type="journal article" date="2023" name="Sci. Data">
        <title>Genome assembly of the Korean intertidal mud-creeper Batillaria attramentaria.</title>
        <authorList>
            <person name="Patra A.K."/>
            <person name="Ho P.T."/>
            <person name="Jun S."/>
            <person name="Lee S.J."/>
            <person name="Kim Y."/>
            <person name="Won Y.J."/>
        </authorList>
    </citation>
    <scope>NUCLEOTIDE SEQUENCE [LARGE SCALE GENOMIC DNA]</scope>
    <source>
        <strain evidence="1">Wonlab-2016</strain>
    </source>
</reference>
<protein>
    <submittedName>
        <fullName evidence="1">Uncharacterized protein</fullName>
    </submittedName>
</protein>
<feature type="non-terminal residue" evidence="1">
    <location>
        <position position="150"/>
    </location>
</feature>
<dbReference type="AlphaFoldDB" id="A0ABD0LF32"/>
<accession>A0ABD0LF32</accession>
<sequence>MRLAPVEALVMRHNTYHVGVRRLPQSRNVLLEEGMTKSSVQLRPGTVSGKALHQLPDQQSQYQVERTPRKITGHRRAPKVGRDNFISATTGGAGVTGVYFTLAGDRLSLKAKGGPPQDRGGVWSSASGRSALQELSTPLSSRWNACFPEA</sequence>
<dbReference type="EMBL" id="JACVVK020000052">
    <property type="protein sequence ID" value="KAK7498179.1"/>
    <property type="molecule type" value="Genomic_DNA"/>
</dbReference>
<gene>
    <name evidence="1" type="ORF">BaRGS_00010439</name>
</gene>
<name>A0ABD0LF32_9CAEN</name>
<organism evidence="1 2">
    <name type="scientific">Batillaria attramentaria</name>
    <dbReference type="NCBI Taxonomy" id="370345"/>
    <lineage>
        <taxon>Eukaryota</taxon>
        <taxon>Metazoa</taxon>
        <taxon>Spiralia</taxon>
        <taxon>Lophotrochozoa</taxon>
        <taxon>Mollusca</taxon>
        <taxon>Gastropoda</taxon>
        <taxon>Caenogastropoda</taxon>
        <taxon>Sorbeoconcha</taxon>
        <taxon>Cerithioidea</taxon>
        <taxon>Batillariidae</taxon>
        <taxon>Batillaria</taxon>
    </lineage>
</organism>
<dbReference type="Proteomes" id="UP001519460">
    <property type="component" value="Unassembled WGS sequence"/>
</dbReference>
<proteinExistence type="predicted"/>
<evidence type="ECO:0000313" key="1">
    <source>
        <dbReference type="EMBL" id="KAK7498179.1"/>
    </source>
</evidence>
<evidence type="ECO:0000313" key="2">
    <source>
        <dbReference type="Proteomes" id="UP001519460"/>
    </source>
</evidence>
<comment type="caution">
    <text evidence="1">The sequence shown here is derived from an EMBL/GenBank/DDBJ whole genome shotgun (WGS) entry which is preliminary data.</text>
</comment>
<keyword evidence="2" id="KW-1185">Reference proteome</keyword>